<gene>
    <name evidence="2" type="primary">LOC109723094</name>
</gene>
<dbReference type="AlphaFoldDB" id="A0A6P5GNE6"/>
<dbReference type="GeneID" id="109723094"/>
<reference evidence="2" key="2">
    <citation type="submission" date="2025-08" db="UniProtKB">
        <authorList>
            <consortium name="RefSeq"/>
        </authorList>
    </citation>
    <scope>IDENTIFICATION</scope>
    <source>
        <tissue evidence="2">Leaf</tissue>
    </source>
</reference>
<proteinExistence type="predicted"/>
<keyword evidence="1" id="KW-1185">Reference proteome</keyword>
<accession>A0A6P5GNE6</accession>
<dbReference type="Proteomes" id="UP000515123">
    <property type="component" value="Linkage group 17"/>
</dbReference>
<dbReference type="RefSeq" id="XP_020106900.1">
    <property type="nucleotide sequence ID" value="XM_020251311.1"/>
</dbReference>
<reference evidence="1" key="1">
    <citation type="journal article" date="2015" name="Nat. Genet.">
        <title>The pineapple genome and the evolution of CAM photosynthesis.</title>
        <authorList>
            <person name="Ming R."/>
            <person name="VanBuren R."/>
            <person name="Wai C.M."/>
            <person name="Tang H."/>
            <person name="Schatz M.C."/>
            <person name="Bowers J.E."/>
            <person name="Lyons E."/>
            <person name="Wang M.L."/>
            <person name="Chen J."/>
            <person name="Biggers E."/>
            <person name="Zhang J."/>
            <person name="Huang L."/>
            <person name="Zhang L."/>
            <person name="Miao W."/>
            <person name="Zhang J."/>
            <person name="Ye Z."/>
            <person name="Miao C."/>
            <person name="Lin Z."/>
            <person name="Wang H."/>
            <person name="Zhou H."/>
            <person name="Yim W.C."/>
            <person name="Priest H.D."/>
            <person name="Zheng C."/>
            <person name="Woodhouse M."/>
            <person name="Edger P.P."/>
            <person name="Guyot R."/>
            <person name="Guo H.B."/>
            <person name="Guo H."/>
            <person name="Zheng G."/>
            <person name="Singh R."/>
            <person name="Sharma A."/>
            <person name="Min X."/>
            <person name="Zheng Y."/>
            <person name="Lee H."/>
            <person name="Gurtowski J."/>
            <person name="Sedlazeck F.J."/>
            <person name="Harkess A."/>
            <person name="McKain M.R."/>
            <person name="Liao Z."/>
            <person name="Fang J."/>
            <person name="Liu J."/>
            <person name="Zhang X."/>
            <person name="Zhang Q."/>
            <person name="Hu W."/>
            <person name="Qin Y."/>
            <person name="Wang K."/>
            <person name="Chen L.Y."/>
            <person name="Shirley N."/>
            <person name="Lin Y.R."/>
            <person name="Liu L.Y."/>
            <person name="Hernandez A.G."/>
            <person name="Wright C.L."/>
            <person name="Bulone V."/>
            <person name="Tuskan G.A."/>
            <person name="Heath K."/>
            <person name="Zee F."/>
            <person name="Moore P.H."/>
            <person name="Sunkar R."/>
            <person name="Leebens-Mack J.H."/>
            <person name="Mockler T."/>
            <person name="Bennetzen J.L."/>
            <person name="Freeling M."/>
            <person name="Sankoff D."/>
            <person name="Paterson A.H."/>
            <person name="Zhu X."/>
            <person name="Yang X."/>
            <person name="Smith J.A."/>
            <person name="Cushman J.C."/>
            <person name="Paull R.E."/>
            <person name="Yu Q."/>
        </authorList>
    </citation>
    <scope>NUCLEOTIDE SEQUENCE [LARGE SCALE GENOMIC DNA]</scope>
    <source>
        <strain evidence="1">cv. F153</strain>
    </source>
</reference>
<name>A0A6P5GNE6_ANACO</name>
<organism evidence="1 2">
    <name type="scientific">Ananas comosus</name>
    <name type="common">Pineapple</name>
    <name type="synonym">Ananas ananas</name>
    <dbReference type="NCBI Taxonomy" id="4615"/>
    <lineage>
        <taxon>Eukaryota</taxon>
        <taxon>Viridiplantae</taxon>
        <taxon>Streptophyta</taxon>
        <taxon>Embryophyta</taxon>
        <taxon>Tracheophyta</taxon>
        <taxon>Spermatophyta</taxon>
        <taxon>Magnoliopsida</taxon>
        <taxon>Liliopsida</taxon>
        <taxon>Poales</taxon>
        <taxon>Bromeliaceae</taxon>
        <taxon>Bromelioideae</taxon>
        <taxon>Ananas</taxon>
    </lineage>
</organism>
<evidence type="ECO:0000313" key="2">
    <source>
        <dbReference type="RefSeq" id="XP_020106900.1"/>
    </source>
</evidence>
<protein>
    <submittedName>
        <fullName evidence="2">Uncharacterized protein LOC109723094</fullName>
    </submittedName>
</protein>
<evidence type="ECO:0000313" key="1">
    <source>
        <dbReference type="Proteomes" id="UP000515123"/>
    </source>
</evidence>
<sequence length="123" mass="14189">MHLLSLELFIDRLADHLIVDCVADFLEQHFLSLPALSLFATPSLLGSLPPHLGCQAPNMPSPQHGIRMPYKITLEVCRDLLEQDFHQRLLCFFWWEPFFSRTELKTGEEGWRRVALESSAILE</sequence>